<keyword evidence="3" id="KW-1185">Reference proteome</keyword>
<dbReference type="KEGG" id="bdr:105227263"/>
<feature type="transmembrane region" description="Helical" evidence="1">
    <location>
        <begin position="420"/>
        <end position="438"/>
    </location>
</feature>
<feature type="transmembrane region" description="Helical" evidence="1">
    <location>
        <begin position="258"/>
        <end position="283"/>
    </location>
</feature>
<feature type="transmembrane region" description="Helical" evidence="1">
    <location>
        <begin position="83"/>
        <end position="107"/>
    </location>
</feature>
<dbReference type="AlphaFoldDB" id="A0A034VYN7"/>
<dbReference type="Proteomes" id="UP001652620">
    <property type="component" value="Chromosome 4"/>
</dbReference>
<sequence length="485" mass="54394">MANKIANLWENFVNKFFLFAPTFVVCLTFLPCGLIFGYTICSLIAERNVNAGLIEYGPMIFGGCTGFAIALIMFLVKFLKGRIIFWHIPILLCAGVSNLLASCFYFANDMDTAGAFISYFAYSLNYIAGLSFLHTTLHKRSRSIMLALAFCIFLLGTAAAISLIGTSYTKPDNTGNTTTNEVPDGLYVGFAGLYLSISIVILGVLIGVKVLDFYGVVDCQNILDNEFRIANSNGSIFDKRKDIIKRVKFLYVTKNQQWNVTLVVLFTEAIQYALFVYYIFWFVMNPGIRLTPVDNVDAMLWVVFAGSAVCVLAMVFFSVKVTFVANEICLIILTILSMIICSSVDTKLPLWFILLFFGLSFCNLQISIVEVSHFRYTELLFFVSYLAKLISTSMVYYYFVSNSKNSFFYADDPSTIMAQGFVYLIITALVALVVGVKVPRTYCMTLFEIQYDLLGVIFKQHEIEQLDVTCLHDGSIPTISAHAHY</sequence>
<feature type="transmembrane region" description="Helical" evidence="1">
    <location>
        <begin position="185"/>
        <end position="208"/>
    </location>
</feature>
<feature type="transmembrane region" description="Helical" evidence="1">
    <location>
        <begin position="56"/>
        <end position="76"/>
    </location>
</feature>
<feature type="transmembrane region" description="Helical" evidence="1">
    <location>
        <begin position="350"/>
        <end position="372"/>
    </location>
</feature>
<organism evidence="2">
    <name type="scientific">Bactrocera dorsalis</name>
    <name type="common">Oriental fruit fly</name>
    <name type="synonym">Dacus dorsalis</name>
    <dbReference type="NCBI Taxonomy" id="27457"/>
    <lineage>
        <taxon>Eukaryota</taxon>
        <taxon>Metazoa</taxon>
        <taxon>Ecdysozoa</taxon>
        <taxon>Arthropoda</taxon>
        <taxon>Hexapoda</taxon>
        <taxon>Insecta</taxon>
        <taxon>Pterygota</taxon>
        <taxon>Neoptera</taxon>
        <taxon>Endopterygota</taxon>
        <taxon>Diptera</taxon>
        <taxon>Brachycera</taxon>
        <taxon>Muscomorpha</taxon>
        <taxon>Tephritoidea</taxon>
        <taxon>Tephritidae</taxon>
        <taxon>Bactrocera</taxon>
        <taxon>Bactrocera</taxon>
    </lineage>
</organism>
<dbReference type="GeneID" id="105227263"/>
<reference evidence="4" key="2">
    <citation type="submission" date="2022-04" db="UniProtKB">
        <authorList>
            <consortium name="RefSeq"/>
        </authorList>
    </citation>
    <scope>IDENTIFICATION</scope>
    <source>
        <strain evidence="4">Punador</strain>
    </source>
</reference>
<name>A0A034VYN7_BACDO</name>
<evidence type="ECO:0000256" key="1">
    <source>
        <dbReference type="SAM" id="Phobius"/>
    </source>
</evidence>
<dbReference type="OrthoDB" id="7778890at2759"/>
<feature type="transmembrane region" description="Helical" evidence="1">
    <location>
        <begin position="12"/>
        <end position="36"/>
    </location>
</feature>
<feature type="transmembrane region" description="Helical" evidence="1">
    <location>
        <begin position="298"/>
        <end position="317"/>
    </location>
</feature>
<evidence type="ECO:0000313" key="2">
    <source>
        <dbReference type="EMBL" id="JAC46995.1"/>
    </source>
</evidence>
<feature type="transmembrane region" description="Helical" evidence="1">
    <location>
        <begin position="324"/>
        <end position="344"/>
    </location>
</feature>
<keyword evidence="1" id="KW-1133">Transmembrane helix</keyword>
<protein>
    <submittedName>
        <fullName evidence="4">uncharacterized protein LOC105227263</fullName>
    </submittedName>
</protein>
<accession>A0A034VYN7</accession>
<dbReference type="RefSeq" id="XP_011204810.2">
    <property type="nucleotide sequence ID" value="XM_011206508.4"/>
</dbReference>
<reference evidence="2" key="1">
    <citation type="journal article" date="2014" name="BMC Genomics">
        <title>Characterizing the developmental transcriptome of the oriental fruit fly, Bactrocera dorsalis (Diptera: Tephritidae) through comparative genomic analysis with Drosophila melanogaster utilizing modENCODE datasets.</title>
        <authorList>
            <person name="Geib S.M."/>
            <person name="Calla B."/>
            <person name="Hall B."/>
            <person name="Hou S."/>
            <person name="Manoukis N.C."/>
        </authorList>
    </citation>
    <scope>NUCLEOTIDE SEQUENCE</scope>
    <source>
        <strain evidence="2">Punador</strain>
    </source>
</reference>
<feature type="transmembrane region" description="Helical" evidence="1">
    <location>
        <begin position="379"/>
        <end position="400"/>
    </location>
</feature>
<feature type="transmembrane region" description="Helical" evidence="1">
    <location>
        <begin position="145"/>
        <end position="165"/>
    </location>
</feature>
<feature type="transmembrane region" description="Helical" evidence="1">
    <location>
        <begin position="113"/>
        <end position="133"/>
    </location>
</feature>
<keyword evidence="1" id="KW-0812">Transmembrane</keyword>
<keyword evidence="1" id="KW-0472">Membrane</keyword>
<dbReference type="RefSeq" id="XP_011204810.1">
    <property type="nucleotide sequence ID" value="XM_011206508.3"/>
</dbReference>
<dbReference type="EMBL" id="GAKP01011957">
    <property type="protein sequence ID" value="JAC46995.1"/>
    <property type="molecule type" value="Transcribed_RNA"/>
</dbReference>
<gene>
    <name evidence="4" type="primary">LOC105227263</name>
</gene>
<proteinExistence type="predicted"/>
<evidence type="ECO:0000313" key="3">
    <source>
        <dbReference type="Proteomes" id="UP001652620"/>
    </source>
</evidence>
<evidence type="ECO:0000313" key="4">
    <source>
        <dbReference type="RefSeq" id="XP_011204810.1"/>
    </source>
</evidence>